<dbReference type="InterPro" id="IPR013225">
    <property type="entry name" value="PaaX_C"/>
</dbReference>
<name>A0A543IT30_9ACTN</name>
<sequence length="291" mass="31998">MNARAALFDLFGDHLRSRGGRASVAALVRLLAPLGIAAPAVRTAISRMVRQGWLVPERLPQGPGYAVTPKAVRRLDEAAARVYRAGAITWSGRWHVVVLEPVRERSKRERIRAELAFLGYAPLSDSTWIGPRPAPELDQLLTGERVHADRFDARLEDDPRELVARAWDLTAIGAAYEEWLDQAVRLVGSLPQDALRDDLPADDPRRVELESRVFAVRSRLVHGWRNFLFRDPGLPAELLPPGWPGDKARAYFEQEAARLLPAAAAFVDRCLAGEPTTSGAPGSGAEDKGVS</sequence>
<comment type="caution">
    <text evidence="4">The sequence shown here is derived from an EMBL/GenBank/DDBJ whole genome shotgun (WGS) entry which is preliminary data.</text>
</comment>
<dbReference type="Pfam" id="PF07848">
    <property type="entry name" value="PaaX"/>
    <property type="match status" value="1"/>
</dbReference>
<dbReference type="Gene3D" id="1.10.10.10">
    <property type="entry name" value="Winged helix-like DNA-binding domain superfamily/Winged helix DNA-binding domain"/>
    <property type="match status" value="1"/>
</dbReference>
<protein>
    <submittedName>
        <fullName evidence="4">PaaX family transcriptional regulator</fullName>
    </submittedName>
</protein>
<gene>
    <name evidence="4" type="ORF">FHX40_0393</name>
</gene>
<dbReference type="InterPro" id="IPR036388">
    <property type="entry name" value="WH-like_DNA-bd_sf"/>
</dbReference>
<dbReference type="InterPro" id="IPR012906">
    <property type="entry name" value="PaaX-like_N"/>
</dbReference>
<dbReference type="Pfam" id="PF08223">
    <property type="entry name" value="PaaX_C"/>
    <property type="match status" value="1"/>
</dbReference>
<evidence type="ECO:0000259" key="1">
    <source>
        <dbReference type="Pfam" id="PF07848"/>
    </source>
</evidence>
<dbReference type="OrthoDB" id="2270427at2"/>
<feature type="domain" description="Transcriptional repressor PaaX-like C-terminal" evidence="2">
    <location>
        <begin position="167"/>
        <end position="268"/>
    </location>
</feature>
<organism evidence="4 5">
    <name type="scientific">Thermopolyspora flexuosa</name>
    <dbReference type="NCBI Taxonomy" id="103836"/>
    <lineage>
        <taxon>Bacteria</taxon>
        <taxon>Bacillati</taxon>
        <taxon>Actinomycetota</taxon>
        <taxon>Actinomycetes</taxon>
        <taxon>Streptosporangiales</taxon>
        <taxon>Streptosporangiaceae</taxon>
        <taxon>Thermopolyspora</taxon>
    </lineage>
</organism>
<feature type="domain" description="Transcriptional repressor PaaX-like N-terminal" evidence="1">
    <location>
        <begin position="3"/>
        <end position="66"/>
    </location>
</feature>
<evidence type="ECO:0000313" key="4">
    <source>
        <dbReference type="EMBL" id="TQM73740.1"/>
    </source>
</evidence>
<evidence type="ECO:0000259" key="2">
    <source>
        <dbReference type="Pfam" id="PF08223"/>
    </source>
</evidence>
<dbReference type="InterPro" id="IPR048846">
    <property type="entry name" value="PaaX-like_central"/>
</dbReference>
<dbReference type="PIRSF" id="PIRSF020623">
    <property type="entry name" value="PaaX"/>
    <property type="match status" value="1"/>
</dbReference>
<keyword evidence="5" id="KW-1185">Reference proteome</keyword>
<dbReference type="Gene3D" id="1.20.58.1460">
    <property type="match status" value="1"/>
</dbReference>
<proteinExistence type="predicted"/>
<dbReference type="Pfam" id="PF20803">
    <property type="entry name" value="PaaX_M"/>
    <property type="match status" value="1"/>
</dbReference>
<dbReference type="GO" id="GO:0006351">
    <property type="term" value="P:DNA-templated transcription"/>
    <property type="evidence" value="ECO:0007669"/>
    <property type="project" value="InterPro"/>
</dbReference>
<dbReference type="PANTHER" id="PTHR30319:SF1">
    <property type="entry name" value="TRANSCRIPTIONAL REPRESSOR PAAX"/>
    <property type="match status" value="1"/>
</dbReference>
<dbReference type="AlphaFoldDB" id="A0A543IT30"/>
<dbReference type="EMBL" id="VFPQ01000001">
    <property type="protein sequence ID" value="TQM73740.1"/>
    <property type="molecule type" value="Genomic_DNA"/>
</dbReference>
<evidence type="ECO:0000259" key="3">
    <source>
        <dbReference type="Pfam" id="PF20803"/>
    </source>
</evidence>
<dbReference type="Proteomes" id="UP000319213">
    <property type="component" value="Unassembled WGS sequence"/>
</dbReference>
<reference evidence="4 5" key="1">
    <citation type="submission" date="2019-06" db="EMBL/GenBank/DDBJ databases">
        <title>Sequencing the genomes of 1000 actinobacteria strains.</title>
        <authorList>
            <person name="Klenk H.-P."/>
        </authorList>
    </citation>
    <scope>NUCLEOTIDE SEQUENCE [LARGE SCALE GENOMIC DNA]</scope>
    <source>
        <strain evidence="4 5">DSM 43186</strain>
    </source>
</reference>
<dbReference type="Gene3D" id="3.30.70.2650">
    <property type="match status" value="1"/>
</dbReference>
<dbReference type="InterPro" id="IPR011965">
    <property type="entry name" value="PaaX_trns_reg"/>
</dbReference>
<accession>A0A543IT30</accession>
<dbReference type="RefSeq" id="WP_142258013.1">
    <property type="nucleotide sequence ID" value="NZ_BMPV01000004.1"/>
</dbReference>
<feature type="domain" description="Transcriptional repressor PaaX-like central Cas2-like" evidence="3">
    <location>
        <begin position="89"/>
        <end position="146"/>
    </location>
</feature>
<dbReference type="PANTHER" id="PTHR30319">
    <property type="entry name" value="PHENYLACETIC ACID REGULATOR-RELATED TRANSCRIPTIONAL REPRESSOR"/>
    <property type="match status" value="1"/>
</dbReference>
<evidence type="ECO:0000313" key="5">
    <source>
        <dbReference type="Proteomes" id="UP000319213"/>
    </source>
</evidence>